<dbReference type="GO" id="GO:0004113">
    <property type="term" value="F:2',3'-cyclic-nucleotide 3'-phosphodiesterase activity"/>
    <property type="evidence" value="ECO:0007669"/>
    <property type="project" value="TreeGrafter"/>
</dbReference>
<evidence type="ECO:0000256" key="1">
    <source>
        <dbReference type="PIRSR" id="PIRSR004789-50"/>
    </source>
</evidence>
<feature type="binding site" evidence="2">
    <location>
        <position position="153"/>
    </location>
    <ligand>
        <name>Fe cation</name>
        <dbReference type="ChEBI" id="CHEBI:24875"/>
        <label>2</label>
    </ligand>
</feature>
<dbReference type="PIRSF" id="PIRSF004789">
    <property type="entry name" value="DR1281"/>
    <property type="match status" value="1"/>
</dbReference>
<proteinExistence type="predicted"/>
<keyword evidence="2" id="KW-0479">Metal-binding</keyword>
<dbReference type="AlphaFoldDB" id="A0A8J2V2X5"/>
<feature type="binding site" evidence="2">
    <location>
        <position position="39"/>
    </location>
    <ligand>
        <name>Fe cation</name>
        <dbReference type="ChEBI" id="CHEBI:24875"/>
        <label>1</label>
    </ligand>
</feature>
<dbReference type="PANTHER" id="PTHR36303">
    <property type="entry name" value="2',3'-CYCLIC-NUCLEOTIDE 2'-PHOSPHODIESTERASE"/>
    <property type="match status" value="1"/>
</dbReference>
<sequence length="274" mass="29694">MRLAFFGDVMGRSGRKALSDHLPRLRRRLALDFIVVNAENAAGGFGVTEAICEEIFDLGADVITTGNHAYDQRDSLDMFDRERRLLRPANFPASNPGRGAGLYGAGDGRSVLVVHLHGQRFMNPMDDPVPALEREMEGLMLGREADAIIVDMHAEASSEKYSLGQYLDGRVSLVVGTHTHVPTADTQIFPRGTAFQCDAGMCGDYDSVIGMEKDGPVARFTTKLPGNRLQPASGEGTVCGVYVVTDDRTGLAVHAEPIRVGGRLIEQQPAPVER</sequence>
<dbReference type="SUPFAM" id="SSF56300">
    <property type="entry name" value="Metallo-dependent phosphatases"/>
    <property type="match status" value="1"/>
</dbReference>
<name>A0A8J2V2X5_9PROT</name>
<dbReference type="Gene3D" id="3.60.21.10">
    <property type="match status" value="1"/>
</dbReference>
<dbReference type="InterPro" id="IPR005235">
    <property type="entry name" value="YmdB-like"/>
</dbReference>
<accession>A0A8J2V2X5</accession>
<evidence type="ECO:0000313" key="4">
    <source>
        <dbReference type="Proteomes" id="UP000613582"/>
    </source>
</evidence>
<dbReference type="RefSeq" id="WP_188158849.1">
    <property type="nucleotide sequence ID" value="NZ_BMGH01000001.1"/>
</dbReference>
<feature type="binding site" evidence="2">
    <location>
        <position position="40"/>
    </location>
    <ligand>
        <name>Fe cation</name>
        <dbReference type="ChEBI" id="CHEBI:24875"/>
        <label>1</label>
    </ligand>
</feature>
<dbReference type="Proteomes" id="UP000613582">
    <property type="component" value="Unassembled WGS sequence"/>
</dbReference>
<feature type="binding site" evidence="2">
    <location>
        <position position="39"/>
    </location>
    <ligand>
        <name>Fe cation</name>
        <dbReference type="ChEBI" id="CHEBI:24875"/>
        <label>2</label>
    </ligand>
</feature>
<dbReference type="PANTHER" id="PTHR36303:SF1">
    <property type="entry name" value="2',3'-CYCLIC-NUCLEOTIDE 2'-PHOSPHODIESTERASE"/>
    <property type="match status" value="1"/>
</dbReference>
<feature type="binding site" evidence="2">
    <location>
        <position position="180"/>
    </location>
    <ligand>
        <name>Fe cation</name>
        <dbReference type="ChEBI" id="CHEBI:24875"/>
        <label>1</label>
    </ligand>
</feature>
<evidence type="ECO:0000256" key="2">
    <source>
        <dbReference type="PIRSR" id="PIRSR004789-51"/>
    </source>
</evidence>
<dbReference type="InterPro" id="IPR029052">
    <property type="entry name" value="Metallo-depent_PP-like"/>
</dbReference>
<reference evidence="3" key="2">
    <citation type="submission" date="2020-09" db="EMBL/GenBank/DDBJ databases">
        <authorList>
            <person name="Sun Q."/>
            <person name="Zhou Y."/>
        </authorList>
    </citation>
    <scope>NUCLEOTIDE SEQUENCE</scope>
    <source>
        <strain evidence="3">CGMCC 1.12921</strain>
    </source>
</reference>
<feature type="binding site" evidence="2">
    <location>
        <position position="67"/>
    </location>
    <ligand>
        <name>Fe cation</name>
        <dbReference type="ChEBI" id="CHEBI:24875"/>
        <label>2</label>
    </ligand>
</feature>
<reference evidence="3" key="1">
    <citation type="journal article" date="2014" name="Int. J. Syst. Evol. Microbiol.">
        <title>Complete genome sequence of Corynebacterium casei LMG S-19264T (=DSM 44701T), isolated from a smear-ripened cheese.</title>
        <authorList>
            <consortium name="US DOE Joint Genome Institute (JGI-PGF)"/>
            <person name="Walter F."/>
            <person name="Albersmeier A."/>
            <person name="Kalinowski J."/>
            <person name="Ruckert C."/>
        </authorList>
    </citation>
    <scope>NUCLEOTIDE SEQUENCE</scope>
    <source>
        <strain evidence="3">CGMCC 1.12921</strain>
    </source>
</reference>
<keyword evidence="4" id="KW-1185">Reference proteome</keyword>
<feature type="binding site" evidence="2">
    <location>
        <position position="8"/>
    </location>
    <ligand>
        <name>Fe cation</name>
        <dbReference type="ChEBI" id="CHEBI:24875"/>
        <label>1</label>
    </ligand>
</feature>
<evidence type="ECO:0000313" key="3">
    <source>
        <dbReference type="EMBL" id="GGD08638.1"/>
    </source>
</evidence>
<protein>
    <submittedName>
        <fullName evidence="3">Metallophosphoesterase</fullName>
    </submittedName>
</protein>
<gene>
    <name evidence="3" type="ORF">GCM10011342_16820</name>
</gene>
<dbReference type="GO" id="GO:0046872">
    <property type="term" value="F:metal ion binding"/>
    <property type="evidence" value="ECO:0007669"/>
    <property type="project" value="UniProtKB-KW"/>
</dbReference>
<organism evidence="3 4">
    <name type="scientific">Aquisalinus flavus</name>
    <dbReference type="NCBI Taxonomy" id="1526572"/>
    <lineage>
        <taxon>Bacteria</taxon>
        <taxon>Pseudomonadati</taxon>
        <taxon>Pseudomonadota</taxon>
        <taxon>Alphaproteobacteria</taxon>
        <taxon>Parvularculales</taxon>
        <taxon>Parvularculaceae</taxon>
        <taxon>Aquisalinus</taxon>
    </lineage>
</organism>
<feature type="binding site" evidence="2">
    <location>
        <position position="178"/>
    </location>
    <ligand>
        <name>Fe cation</name>
        <dbReference type="ChEBI" id="CHEBI:24875"/>
        <label>2</label>
    </ligand>
</feature>
<comment type="caution">
    <text evidence="3">The sequence shown here is derived from an EMBL/GenBank/DDBJ whole genome shotgun (WGS) entry which is preliminary data.</text>
</comment>
<dbReference type="Pfam" id="PF13277">
    <property type="entry name" value="YmdB"/>
    <property type="match status" value="1"/>
</dbReference>
<dbReference type="EMBL" id="BMGH01000001">
    <property type="protein sequence ID" value="GGD08638.1"/>
    <property type="molecule type" value="Genomic_DNA"/>
</dbReference>
<feature type="active site" description="Proton donor" evidence="1">
    <location>
        <position position="68"/>
    </location>
</feature>